<keyword evidence="2" id="KW-0547">Nucleotide-binding</keyword>
<dbReference type="PANTHER" id="PTHR37245">
    <property type="entry name" value="PAMP-INDUCED SECRETED PEPTIDE 1"/>
    <property type="match status" value="1"/>
</dbReference>
<keyword evidence="4" id="KW-0175">Coiled coil</keyword>
<gene>
    <name evidence="7" type="ORF">G4B88_007319</name>
    <name evidence="8" type="ORF">G4B88_027145</name>
</gene>
<dbReference type="EMBL" id="JAATIQ010000180">
    <property type="protein sequence ID" value="KAF4373306.1"/>
    <property type="molecule type" value="Genomic_DNA"/>
</dbReference>
<evidence type="ECO:0000256" key="3">
    <source>
        <dbReference type="ARBA" id="ARBA00022821"/>
    </source>
</evidence>
<evidence type="ECO:0000256" key="4">
    <source>
        <dbReference type="SAM" id="Coils"/>
    </source>
</evidence>
<organism evidence="7 9">
    <name type="scientific">Cannabis sativa</name>
    <name type="common">Hemp</name>
    <name type="synonym">Marijuana</name>
    <dbReference type="NCBI Taxonomy" id="3483"/>
    <lineage>
        <taxon>Eukaryota</taxon>
        <taxon>Viridiplantae</taxon>
        <taxon>Streptophyta</taxon>
        <taxon>Embryophyta</taxon>
        <taxon>Tracheophyta</taxon>
        <taxon>Spermatophyta</taxon>
        <taxon>Magnoliopsida</taxon>
        <taxon>eudicotyledons</taxon>
        <taxon>Gunneridae</taxon>
        <taxon>Pentapetalae</taxon>
        <taxon>rosids</taxon>
        <taxon>fabids</taxon>
        <taxon>Rosales</taxon>
        <taxon>Cannabaceae</taxon>
        <taxon>Cannabis</taxon>
    </lineage>
</organism>
<feature type="chain" id="PRO_5033593541" description="Disease resistance N-terminal domain-containing protein" evidence="5">
    <location>
        <begin position="21"/>
        <end position="116"/>
    </location>
</feature>
<dbReference type="GO" id="GO:0000166">
    <property type="term" value="F:nucleotide binding"/>
    <property type="evidence" value="ECO:0007669"/>
    <property type="project" value="UniProtKB-KW"/>
</dbReference>
<proteinExistence type="predicted"/>
<dbReference type="GO" id="GO:0006952">
    <property type="term" value="P:defense response"/>
    <property type="evidence" value="ECO:0007669"/>
    <property type="project" value="UniProtKB-KW"/>
</dbReference>
<comment type="caution">
    <text evidence="7">The sequence shown here is derived from an EMBL/GenBank/DDBJ whole genome shotgun (WGS) entry which is preliminary data.</text>
</comment>
<dbReference type="AlphaFoldDB" id="A0A7J6FRG1"/>
<evidence type="ECO:0000256" key="5">
    <source>
        <dbReference type="SAM" id="SignalP"/>
    </source>
</evidence>
<evidence type="ECO:0000313" key="9">
    <source>
        <dbReference type="Proteomes" id="UP000583929"/>
    </source>
</evidence>
<evidence type="ECO:0000313" key="7">
    <source>
        <dbReference type="EMBL" id="KAF4373306.1"/>
    </source>
</evidence>
<keyword evidence="1" id="KW-0677">Repeat</keyword>
<dbReference type="Proteomes" id="UP000583929">
    <property type="component" value="Unassembled WGS sequence"/>
</dbReference>
<dbReference type="InterPro" id="IPR040273">
    <property type="entry name" value="PIP1"/>
</dbReference>
<protein>
    <recommendedName>
        <fullName evidence="6">Disease resistance N-terminal domain-containing protein</fullName>
    </recommendedName>
</protein>
<evidence type="ECO:0000313" key="8">
    <source>
        <dbReference type="EMBL" id="KAF4397405.1"/>
    </source>
</evidence>
<dbReference type="InterPro" id="IPR041118">
    <property type="entry name" value="Rx_N"/>
</dbReference>
<dbReference type="EMBL" id="JAATIQ010000033">
    <property type="protein sequence ID" value="KAF4397405.1"/>
    <property type="molecule type" value="Genomic_DNA"/>
</dbReference>
<keyword evidence="5" id="KW-0732">Signal</keyword>
<dbReference type="Gene3D" id="1.20.5.4130">
    <property type="match status" value="1"/>
</dbReference>
<name>A0A7J6FRG1_CANSA</name>
<keyword evidence="9" id="KW-1185">Reference proteome</keyword>
<keyword evidence="3" id="KW-0611">Plant defense</keyword>
<reference evidence="7 9" key="1">
    <citation type="journal article" date="2020" name="bioRxiv">
        <title>Sequence and annotation of 42 cannabis genomes reveals extensive copy number variation in cannabinoid synthesis and pathogen resistance genes.</title>
        <authorList>
            <person name="Mckernan K.J."/>
            <person name="Helbert Y."/>
            <person name="Kane L.T."/>
            <person name="Ebling H."/>
            <person name="Zhang L."/>
            <person name="Liu B."/>
            <person name="Eaton Z."/>
            <person name="Mclaughlin S."/>
            <person name="Kingan S."/>
            <person name="Baybayan P."/>
            <person name="Concepcion G."/>
            <person name="Jordan M."/>
            <person name="Riva A."/>
            <person name="Barbazuk W."/>
            <person name="Harkins T."/>
        </authorList>
    </citation>
    <scope>NUCLEOTIDE SEQUENCE [LARGE SCALE GENOMIC DNA]</scope>
    <source>
        <strain evidence="9">cv. Jamaican Lion 4</strain>
        <strain evidence="7">Father</strain>
        <tissue evidence="7">Leaf</tissue>
    </source>
</reference>
<sequence length="116" mass="12840">MPRGILVILFLVVALAVVSAGATRVLPEDFGGGSHLQMRSSTRQSLLAFWLQRLSSGPSPSGPGKMGKENYSEFDRLRDAKSGVEKWLDKLRDAVEDAEDLLEEYKYDALKLKGEK</sequence>
<feature type="signal peptide" evidence="5">
    <location>
        <begin position="1"/>
        <end position="20"/>
    </location>
</feature>
<evidence type="ECO:0000256" key="2">
    <source>
        <dbReference type="ARBA" id="ARBA00022741"/>
    </source>
</evidence>
<feature type="domain" description="Disease resistance N-terminal" evidence="6">
    <location>
        <begin position="75"/>
        <end position="113"/>
    </location>
</feature>
<evidence type="ECO:0000256" key="1">
    <source>
        <dbReference type="ARBA" id="ARBA00022737"/>
    </source>
</evidence>
<feature type="coiled-coil region" evidence="4">
    <location>
        <begin position="84"/>
        <end position="115"/>
    </location>
</feature>
<accession>A0A7J6FRG1</accession>
<evidence type="ECO:0000259" key="6">
    <source>
        <dbReference type="Pfam" id="PF18052"/>
    </source>
</evidence>
<dbReference type="Pfam" id="PF18052">
    <property type="entry name" value="Rx_N"/>
    <property type="match status" value="1"/>
</dbReference>
<dbReference type="PANTHER" id="PTHR37245:SF4">
    <property type="entry name" value="PAMP-INDUCED SECRETED PEPTIDE 1"/>
    <property type="match status" value="1"/>
</dbReference>